<comment type="caution">
    <text evidence="2">The sequence shown here is derived from an EMBL/GenBank/DDBJ whole genome shotgun (WGS) entry which is preliminary data.</text>
</comment>
<evidence type="ECO:0000313" key="2">
    <source>
        <dbReference type="EMBL" id="KAK6949561.1"/>
    </source>
</evidence>
<dbReference type="AlphaFoldDB" id="A0AAX6MBJ6"/>
<keyword evidence="3" id="KW-1185">Reference proteome</keyword>
<dbReference type="EMBL" id="JBANMG010000009">
    <property type="protein sequence ID" value="KAK6949561.1"/>
    <property type="molecule type" value="Genomic_DNA"/>
</dbReference>
<dbReference type="CDD" id="cd02440">
    <property type="entry name" value="AdoMet_MTases"/>
    <property type="match status" value="1"/>
</dbReference>
<dbReference type="PANTHER" id="PTHR43861">
    <property type="entry name" value="TRANS-ACONITATE 2-METHYLTRANSFERASE-RELATED"/>
    <property type="match status" value="1"/>
</dbReference>
<dbReference type="InterPro" id="IPR025714">
    <property type="entry name" value="Methyltranfer_dom"/>
</dbReference>
<organism evidence="2 3">
    <name type="scientific">Daldinia eschscholtzii</name>
    <dbReference type="NCBI Taxonomy" id="292717"/>
    <lineage>
        <taxon>Eukaryota</taxon>
        <taxon>Fungi</taxon>
        <taxon>Dikarya</taxon>
        <taxon>Ascomycota</taxon>
        <taxon>Pezizomycotina</taxon>
        <taxon>Sordariomycetes</taxon>
        <taxon>Xylariomycetidae</taxon>
        <taxon>Xylariales</taxon>
        <taxon>Hypoxylaceae</taxon>
        <taxon>Daldinia</taxon>
    </lineage>
</organism>
<feature type="domain" description="Methyltransferase" evidence="1">
    <location>
        <begin position="35"/>
        <end position="153"/>
    </location>
</feature>
<dbReference type="Gene3D" id="3.40.50.150">
    <property type="entry name" value="Vaccinia Virus protein VP39"/>
    <property type="match status" value="1"/>
</dbReference>
<proteinExistence type="predicted"/>
<dbReference type="PANTHER" id="PTHR43861:SF1">
    <property type="entry name" value="TRANS-ACONITATE 2-METHYLTRANSFERASE"/>
    <property type="match status" value="1"/>
</dbReference>
<accession>A0AAX6MBJ6</accession>
<dbReference type="InterPro" id="IPR029063">
    <property type="entry name" value="SAM-dependent_MTases_sf"/>
</dbReference>
<protein>
    <recommendedName>
        <fullName evidence="1">Methyltransferase domain-containing protein</fullName>
    </recommendedName>
</protein>
<name>A0AAX6MBJ6_9PEZI</name>
<dbReference type="SUPFAM" id="SSF53335">
    <property type="entry name" value="S-adenosyl-L-methionine-dependent methyltransferases"/>
    <property type="match status" value="1"/>
</dbReference>
<gene>
    <name evidence="2" type="ORF">Daesc_009644</name>
</gene>
<dbReference type="Pfam" id="PF13847">
    <property type="entry name" value="Methyltransf_31"/>
    <property type="match status" value="1"/>
</dbReference>
<sequence length="281" mass="30614">MAEKKDHWSSEAYQHSASFVPKLATKILQWLDPQKDDVILDIGCGDGVVNIQLQDILAQGSGSIHGTDSSPAMIEAATQAARKAGASKCTFEVVDALELAQAPHLQRGHFTKIFSNAALHWIFGSSKGSPSRQASVFRAARDALAPGGVFAFEMGGLGNVAEIRAALLSAVARRVGLPKAVEHDPWFFPDEGWATDMLENKVGGWKVERAEREYRPTQADAGGVEGWVRLFGAQFFEALKEGEEREECIKEVVDVLEVVCKNPSGGFHLGYVRLRVLARKL</sequence>
<evidence type="ECO:0000259" key="1">
    <source>
        <dbReference type="Pfam" id="PF13847"/>
    </source>
</evidence>
<dbReference type="Proteomes" id="UP001369815">
    <property type="component" value="Unassembled WGS sequence"/>
</dbReference>
<reference evidence="2 3" key="1">
    <citation type="journal article" date="2024" name="Front Chem Biol">
        <title>Unveiling the potential of Daldinia eschscholtzii MFLUCC 19-0629 through bioactivity and bioinformatics studies for enhanced sustainable agriculture production.</title>
        <authorList>
            <person name="Brooks S."/>
            <person name="Weaver J.A."/>
            <person name="Klomchit A."/>
            <person name="Alharthi S.A."/>
            <person name="Onlamun T."/>
            <person name="Nurani R."/>
            <person name="Vong T.K."/>
            <person name="Alberti F."/>
            <person name="Greco C."/>
        </authorList>
    </citation>
    <scope>NUCLEOTIDE SEQUENCE [LARGE SCALE GENOMIC DNA]</scope>
    <source>
        <strain evidence="2">MFLUCC 19-0629</strain>
    </source>
</reference>
<evidence type="ECO:0000313" key="3">
    <source>
        <dbReference type="Proteomes" id="UP001369815"/>
    </source>
</evidence>